<dbReference type="InterPro" id="IPR017896">
    <property type="entry name" value="4Fe4S_Fe-S-bd"/>
</dbReference>
<protein>
    <submittedName>
        <fullName evidence="6">4Fe-4S binding protein</fullName>
    </submittedName>
</protein>
<keyword evidence="7" id="KW-1185">Reference proteome</keyword>
<dbReference type="GO" id="GO:0051539">
    <property type="term" value="F:4 iron, 4 sulfur cluster binding"/>
    <property type="evidence" value="ECO:0007669"/>
    <property type="project" value="UniProtKB-KW"/>
</dbReference>
<name>A0AAW6TY13_9BACT</name>
<organism evidence="6 7">
    <name type="scientific">Anaerobaca lacustris</name>
    <dbReference type="NCBI Taxonomy" id="3044600"/>
    <lineage>
        <taxon>Bacteria</taxon>
        <taxon>Pseudomonadati</taxon>
        <taxon>Planctomycetota</taxon>
        <taxon>Phycisphaerae</taxon>
        <taxon>Sedimentisphaerales</taxon>
        <taxon>Anaerobacaceae</taxon>
        <taxon>Anaerobaca</taxon>
    </lineage>
</organism>
<keyword evidence="1" id="KW-0004">4Fe-4S</keyword>
<sequence length="56" mass="5658">MPAEVDKAKCTGCESCVEECPSNAISMADGKAVVDADSCIDCGACIDACPVEAISM</sequence>
<dbReference type="PROSITE" id="PS00198">
    <property type="entry name" value="4FE4S_FER_1"/>
    <property type="match status" value="1"/>
</dbReference>
<feature type="domain" description="4Fe-4S ferredoxin-type" evidence="5">
    <location>
        <begin position="1"/>
        <end position="29"/>
    </location>
</feature>
<dbReference type="Proteomes" id="UP001431776">
    <property type="component" value="Unassembled WGS sequence"/>
</dbReference>
<dbReference type="EMBL" id="JASCXX010000021">
    <property type="protein sequence ID" value="MDI6450525.1"/>
    <property type="molecule type" value="Genomic_DNA"/>
</dbReference>
<evidence type="ECO:0000256" key="2">
    <source>
        <dbReference type="ARBA" id="ARBA00022723"/>
    </source>
</evidence>
<accession>A0AAW6TY13</accession>
<dbReference type="PROSITE" id="PS51379">
    <property type="entry name" value="4FE4S_FER_2"/>
    <property type="match status" value="2"/>
</dbReference>
<evidence type="ECO:0000259" key="5">
    <source>
        <dbReference type="PROSITE" id="PS51379"/>
    </source>
</evidence>
<keyword evidence="2" id="KW-0479">Metal-binding</keyword>
<dbReference type="PANTHER" id="PTHR24960:SF79">
    <property type="entry name" value="PHOTOSYSTEM I IRON-SULFUR CENTER"/>
    <property type="match status" value="1"/>
</dbReference>
<dbReference type="PANTHER" id="PTHR24960">
    <property type="entry name" value="PHOTOSYSTEM I IRON-SULFUR CENTER-RELATED"/>
    <property type="match status" value="1"/>
</dbReference>
<feature type="domain" description="4Fe-4S ferredoxin-type" evidence="5">
    <location>
        <begin position="30"/>
        <end position="56"/>
    </location>
</feature>
<evidence type="ECO:0000256" key="1">
    <source>
        <dbReference type="ARBA" id="ARBA00022485"/>
    </source>
</evidence>
<dbReference type="SUPFAM" id="SSF54862">
    <property type="entry name" value="4Fe-4S ferredoxins"/>
    <property type="match status" value="1"/>
</dbReference>
<dbReference type="Pfam" id="PF13237">
    <property type="entry name" value="Fer4_10"/>
    <property type="match status" value="1"/>
</dbReference>
<keyword evidence="4" id="KW-0411">Iron-sulfur</keyword>
<comment type="caution">
    <text evidence="6">The sequence shown here is derived from an EMBL/GenBank/DDBJ whole genome shotgun (WGS) entry which is preliminary data.</text>
</comment>
<dbReference type="RefSeq" id="WP_349245936.1">
    <property type="nucleotide sequence ID" value="NZ_JASCXX010000021.1"/>
</dbReference>
<evidence type="ECO:0000313" key="7">
    <source>
        <dbReference type="Proteomes" id="UP001431776"/>
    </source>
</evidence>
<dbReference type="InterPro" id="IPR017900">
    <property type="entry name" value="4Fe4S_Fe_S_CS"/>
</dbReference>
<keyword evidence="3" id="KW-0408">Iron</keyword>
<dbReference type="Gene3D" id="3.30.70.20">
    <property type="match status" value="1"/>
</dbReference>
<gene>
    <name evidence="6" type="ORF">QJ522_15810</name>
</gene>
<reference evidence="6" key="1">
    <citation type="submission" date="2023-05" db="EMBL/GenBank/DDBJ databases">
        <title>Anaerotaeda fermentans gen. nov., sp. nov., a novel anaerobic planctomycete of the new family within the order Sedimentisphaerales isolated from Taman Peninsula, Russia.</title>
        <authorList>
            <person name="Khomyakova M.A."/>
            <person name="Merkel A.Y."/>
            <person name="Slobodkin A.I."/>
        </authorList>
    </citation>
    <scope>NUCLEOTIDE SEQUENCE</scope>
    <source>
        <strain evidence="6">M17dextr</strain>
    </source>
</reference>
<evidence type="ECO:0000313" key="6">
    <source>
        <dbReference type="EMBL" id="MDI6450525.1"/>
    </source>
</evidence>
<dbReference type="AlphaFoldDB" id="A0AAW6TY13"/>
<dbReference type="GO" id="GO:0046872">
    <property type="term" value="F:metal ion binding"/>
    <property type="evidence" value="ECO:0007669"/>
    <property type="project" value="UniProtKB-KW"/>
</dbReference>
<evidence type="ECO:0000256" key="4">
    <source>
        <dbReference type="ARBA" id="ARBA00023014"/>
    </source>
</evidence>
<evidence type="ECO:0000256" key="3">
    <source>
        <dbReference type="ARBA" id="ARBA00023004"/>
    </source>
</evidence>
<proteinExistence type="predicted"/>
<dbReference type="InterPro" id="IPR050157">
    <property type="entry name" value="PSI_iron-sulfur_center"/>
</dbReference>